<evidence type="ECO:0000313" key="2">
    <source>
        <dbReference type="Proteomes" id="UP000619244"/>
    </source>
</evidence>
<organism evidence="1 2">
    <name type="scientific">Streptomyces minutiscleroticus</name>
    <dbReference type="NCBI Taxonomy" id="68238"/>
    <lineage>
        <taxon>Bacteria</taxon>
        <taxon>Bacillati</taxon>
        <taxon>Actinomycetota</taxon>
        <taxon>Actinomycetes</taxon>
        <taxon>Kitasatosporales</taxon>
        <taxon>Streptomycetaceae</taxon>
        <taxon>Streptomyces</taxon>
    </lineage>
</organism>
<gene>
    <name evidence="1" type="ORF">GCM10010358_43650</name>
</gene>
<keyword evidence="2" id="KW-1185">Reference proteome</keyword>
<proteinExistence type="predicted"/>
<dbReference type="AlphaFoldDB" id="A0A918NP41"/>
<protein>
    <submittedName>
        <fullName evidence="1">Uncharacterized protein</fullName>
    </submittedName>
</protein>
<accession>A0A918NP41</accession>
<reference evidence="1" key="1">
    <citation type="journal article" date="2014" name="Int. J. Syst. Evol. Microbiol.">
        <title>Complete genome sequence of Corynebacterium casei LMG S-19264T (=DSM 44701T), isolated from a smear-ripened cheese.</title>
        <authorList>
            <consortium name="US DOE Joint Genome Institute (JGI-PGF)"/>
            <person name="Walter F."/>
            <person name="Albersmeier A."/>
            <person name="Kalinowski J."/>
            <person name="Ruckert C."/>
        </authorList>
    </citation>
    <scope>NUCLEOTIDE SEQUENCE</scope>
    <source>
        <strain evidence="1">JCM 4790</strain>
    </source>
</reference>
<name>A0A918NP41_9ACTN</name>
<dbReference type="Proteomes" id="UP000619244">
    <property type="component" value="Unassembled WGS sequence"/>
</dbReference>
<dbReference type="RefSeq" id="WP_190191968.1">
    <property type="nucleotide sequence ID" value="NZ_BMVU01000021.1"/>
</dbReference>
<comment type="caution">
    <text evidence="1">The sequence shown here is derived from an EMBL/GenBank/DDBJ whole genome shotgun (WGS) entry which is preliminary data.</text>
</comment>
<reference evidence="1" key="2">
    <citation type="submission" date="2020-09" db="EMBL/GenBank/DDBJ databases">
        <authorList>
            <person name="Sun Q."/>
            <person name="Ohkuma M."/>
        </authorList>
    </citation>
    <scope>NUCLEOTIDE SEQUENCE</scope>
    <source>
        <strain evidence="1">JCM 4790</strain>
    </source>
</reference>
<dbReference type="EMBL" id="BMVU01000021">
    <property type="protein sequence ID" value="GGX84681.1"/>
    <property type="molecule type" value="Genomic_DNA"/>
</dbReference>
<sequence>MPSPEDPLQQARATYEHHLDVCRQCKAHAMPCQAAKHLLRSYNNLRRGARRSGGLVRE</sequence>
<evidence type="ECO:0000313" key="1">
    <source>
        <dbReference type="EMBL" id="GGX84681.1"/>
    </source>
</evidence>